<evidence type="ECO:0000313" key="2">
    <source>
        <dbReference type="EMBL" id="KAF2821642.1"/>
    </source>
</evidence>
<dbReference type="EMBL" id="MU006236">
    <property type="protein sequence ID" value="KAF2821642.1"/>
    <property type="molecule type" value="Genomic_DNA"/>
</dbReference>
<keyword evidence="3" id="KW-1185">Reference proteome</keyword>
<sequence>MPLRSPSPDTPPSPRRQAQLRAERQGRLRAIINARSDAGRVPSDPTAPAVMWQYVRIELEEETGRPERMRLFSPADELLALERREAMERDRRRGEAMERDRRPREAMDRRPRGDSPRPKYRADMQYPSSPLSPVFPARDTEHESMEPNELRQGPPTPASSQDVQLLPSPPLEHYQFLLSPPFPVLHTPAPSLTPRERVDLPTMNETRARAALLAARNEARASRDRRTSLPTMNEIRARAARSLNRARRGRRTSLPTMNDVRARAALLDDMEKKREAATQDHDTKSLREVESKRTGHAASHGAESPEAQRESGADVRVPSEVAYFQRLTAGLEAMNRRTRYEDTRDVSMDCGAVARRGVHEKRKREENEKAWREARSKRCRARSECVEASAAQRDLGADVPISSAASERREKRMRSNTPHASPPPRLSTPTPNHPHPRNPDFDNLEQTPSPPPEITRIISRSGGGDYTTTTFRRTRHGCVRTVTASDGEMLDVRAEWIGRGPGGGDGGGEVKAEEDGDGDEGDGNESAKKQKKDDA</sequence>
<feature type="compositionally biased region" description="Basic and acidic residues" evidence="1">
    <location>
        <begin position="272"/>
        <end position="293"/>
    </location>
</feature>
<evidence type="ECO:0000256" key="1">
    <source>
        <dbReference type="SAM" id="MobiDB-lite"/>
    </source>
</evidence>
<feature type="compositionally biased region" description="Acidic residues" evidence="1">
    <location>
        <begin position="514"/>
        <end position="523"/>
    </location>
</feature>
<name>A0A6A6ZKL7_9PLEO</name>
<reference evidence="2" key="1">
    <citation type="journal article" date="2020" name="Stud. Mycol.">
        <title>101 Dothideomycetes genomes: a test case for predicting lifestyles and emergence of pathogens.</title>
        <authorList>
            <person name="Haridas S."/>
            <person name="Albert R."/>
            <person name="Binder M."/>
            <person name="Bloem J."/>
            <person name="Labutti K."/>
            <person name="Salamov A."/>
            <person name="Andreopoulos B."/>
            <person name="Baker S."/>
            <person name="Barry K."/>
            <person name="Bills G."/>
            <person name="Bluhm B."/>
            <person name="Cannon C."/>
            <person name="Castanera R."/>
            <person name="Culley D."/>
            <person name="Daum C."/>
            <person name="Ezra D."/>
            <person name="Gonzalez J."/>
            <person name="Henrissat B."/>
            <person name="Kuo A."/>
            <person name="Liang C."/>
            <person name="Lipzen A."/>
            <person name="Lutzoni F."/>
            <person name="Magnuson J."/>
            <person name="Mondo S."/>
            <person name="Nolan M."/>
            <person name="Ohm R."/>
            <person name="Pangilinan J."/>
            <person name="Park H.-J."/>
            <person name="Ramirez L."/>
            <person name="Alfaro M."/>
            <person name="Sun H."/>
            <person name="Tritt A."/>
            <person name="Yoshinaga Y."/>
            <person name="Zwiers L.-H."/>
            <person name="Turgeon B."/>
            <person name="Goodwin S."/>
            <person name="Spatafora J."/>
            <person name="Crous P."/>
            <person name="Grigoriev I."/>
        </authorList>
    </citation>
    <scope>NUCLEOTIDE SEQUENCE</scope>
    <source>
        <strain evidence="2">CBS 113818</strain>
    </source>
</reference>
<feature type="region of interest" description="Disordered" evidence="1">
    <location>
        <begin position="493"/>
        <end position="535"/>
    </location>
</feature>
<feature type="compositionally biased region" description="Basic and acidic residues" evidence="1">
    <location>
        <begin position="363"/>
        <end position="380"/>
    </location>
</feature>
<feature type="region of interest" description="Disordered" evidence="1">
    <location>
        <begin position="357"/>
        <end position="380"/>
    </location>
</feature>
<feature type="compositionally biased region" description="Basic and acidic residues" evidence="1">
    <location>
        <begin position="525"/>
        <end position="535"/>
    </location>
</feature>
<dbReference type="Proteomes" id="UP000799424">
    <property type="component" value="Unassembled WGS sequence"/>
</dbReference>
<proteinExistence type="predicted"/>
<evidence type="ECO:0000313" key="3">
    <source>
        <dbReference type="Proteomes" id="UP000799424"/>
    </source>
</evidence>
<gene>
    <name evidence="2" type="ORF">CC86DRAFT_458805</name>
</gene>
<feature type="region of interest" description="Disordered" evidence="1">
    <location>
        <begin position="396"/>
        <end position="470"/>
    </location>
</feature>
<organism evidence="2 3">
    <name type="scientific">Ophiobolus disseminans</name>
    <dbReference type="NCBI Taxonomy" id="1469910"/>
    <lineage>
        <taxon>Eukaryota</taxon>
        <taxon>Fungi</taxon>
        <taxon>Dikarya</taxon>
        <taxon>Ascomycota</taxon>
        <taxon>Pezizomycotina</taxon>
        <taxon>Dothideomycetes</taxon>
        <taxon>Pleosporomycetidae</taxon>
        <taxon>Pleosporales</taxon>
        <taxon>Pleosporineae</taxon>
        <taxon>Phaeosphaeriaceae</taxon>
        <taxon>Ophiobolus</taxon>
    </lineage>
</organism>
<dbReference type="AlphaFoldDB" id="A0A6A6ZKL7"/>
<feature type="region of interest" description="Disordered" evidence="1">
    <location>
        <begin position="272"/>
        <end position="314"/>
    </location>
</feature>
<feature type="compositionally biased region" description="Basic and acidic residues" evidence="1">
    <location>
        <begin position="81"/>
        <end position="122"/>
    </location>
</feature>
<feature type="region of interest" description="Disordered" evidence="1">
    <location>
        <begin position="1"/>
        <end position="26"/>
    </location>
</feature>
<feature type="region of interest" description="Disordered" evidence="1">
    <location>
        <begin position="81"/>
        <end position="164"/>
    </location>
</feature>
<feature type="compositionally biased region" description="Basic and acidic residues" evidence="1">
    <location>
        <begin position="138"/>
        <end position="149"/>
    </location>
</feature>
<accession>A0A6A6ZKL7</accession>
<protein>
    <submittedName>
        <fullName evidence="2">Uncharacterized protein</fullName>
    </submittedName>
</protein>